<dbReference type="GO" id="GO:0044572">
    <property type="term" value="P:[4Fe-4S] cluster assembly"/>
    <property type="evidence" value="ECO:0007669"/>
    <property type="project" value="TreeGrafter"/>
</dbReference>
<comment type="caution">
    <text evidence="2">The sequence shown here is derived from an EMBL/GenBank/DDBJ whole genome shotgun (WGS) entry which is preliminary data.</text>
</comment>
<evidence type="ECO:0008006" key="4">
    <source>
        <dbReference type="Google" id="ProtNLM"/>
    </source>
</evidence>
<dbReference type="AlphaFoldDB" id="A0A438MYS7"/>
<dbReference type="GO" id="GO:0005759">
    <property type="term" value="C:mitochondrial matrix"/>
    <property type="evidence" value="ECO:0007669"/>
    <property type="project" value="TreeGrafter"/>
</dbReference>
<accession>A0A438MYS7</accession>
<dbReference type="InterPro" id="IPR002634">
    <property type="entry name" value="BolA"/>
</dbReference>
<dbReference type="Proteomes" id="UP000288859">
    <property type="component" value="Unassembled WGS sequence"/>
</dbReference>
<gene>
    <name evidence="2" type="ORF">B0A52_07552</name>
</gene>
<sequence length="114" mass="12471">MASTVANASATESQTPLADIIRKKITEALSPVELNIINNSHKHAHHSAMRGVTSKETHFELDIVSPSFAGKTQLSRHRMVNNLLKDEMAPGLVHALQLHTRTPEEDAKRQASSA</sequence>
<name>A0A438MYS7_EXOME</name>
<dbReference type="PANTHER" id="PTHR46230">
    <property type="match status" value="1"/>
</dbReference>
<organism evidence="2 3">
    <name type="scientific">Exophiala mesophila</name>
    <name type="common">Black yeast-like fungus</name>
    <dbReference type="NCBI Taxonomy" id="212818"/>
    <lineage>
        <taxon>Eukaryota</taxon>
        <taxon>Fungi</taxon>
        <taxon>Dikarya</taxon>
        <taxon>Ascomycota</taxon>
        <taxon>Pezizomycotina</taxon>
        <taxon>Eurotiomycetes</taxon>
        <taxon>Chaetothyriomycetidae</taxon>
        <taxon>Chaetothyriales</taxon>
        <taxon>Herpotrichiellaceae</taxon>
        <taxon>Exophiala</taxon>
    </lineage>
</organism>
<evidence type="ECO:0000256" key="1">
    <source>
        <dbReference type="RuleBase" id="RU003860"/>
    </source>
</evidence>
<reference evidence="2 3" key="1">
    <citation type="submission" date="2017-03" db="EMBL/GenBank/DDBJ databases">
        <title>Genomes of endolithic fungi from Antarctica.</title>
        <authorList>
            <person name="Coleine C."/>
            <person name="Masonjones S."/>
            <person name="Stajich J.E."/>
        </authorList>
    </citation>
    <scope>NUCLEOTIDE SEQUENCE [LARGE SCALE GENOMIC DNA]</scope>
    <source>
        <strain evidence="2 3">CCFEE 6314</strain>
    </source>
</reference>
<dbReference type="PIRSF" id="PIRSF003113">
    <property type="entry name" value="BolA"/>
    <property type="match status" value="1"/>
</dbReference>
<dbReference type="Pfam" id="PF01722">
    <property type="entry name" value="BolA"/>
    <property type="match status" value="1"/>
</dbReference>
<evidence type="ECO:0000313" key="2">
    <source>
        <dbReference type="EMBL" id="RVX68897.1"/>
    </source>
</evidence>
<dbReference type="InterPro" id="IPR036065">
    <property type="entry name" value="BolA-like_sf"/>
</dbReference>
<dbReference type="PANTHER" id="PTHR46230:SF7">
    <property type="entry name" value="BOLA-LIKE PROTEIN 1"/>
    <property type="match status" value="1"/>
</dbReference>
<proteinExistence type="inferred from homology"/>
<comment type="similarity">
    <text evidence="1">Belongs to the BolA/IbaG family.</text>
</comment>
<dbReference type="OrthoDB" id="411584at2759"/>
<dbReference type="SUPFAM" id="SSF82657">
    <property type="entry name" value="BolA-like"/>
    <property type="match status" value="1"/>
</dbReference>
<dbReference type="Gene3D" id="3.30.300.90">
    <property type="entry name" value="BolA-like"/>
    <property type="match status" value="1"/>
</dbReference>
<evidence type="ECO:0000313" key="3">
    <source>
        <dbReference type="Proteomes" id="UP000288859"/>
    </source>
</evidence>
<dbReference type="EMBL" id="NAJM01000034">
    <property type="protein sequence ID" value="RVX68897.1"/>
    <property type="molecule type" value="Genomic_DNA"/>
</dbReference>
<protein>
    <recommendedName>
        <fullName evidence="4">BolA-like protein</fullName>
    </recommendedName>
</protein>